<dbReference type="HOGENOM" id="CLU_012207_0_0_1"/>
<dbReference type="GeneID" id="19118986"/>
<dbReference type="AlphaFoldDB" id="W6YU80"/>
<dbReference type="OrthoDB" id="3692311at2759"/>
<dbReference type="eggNOG" id="ENOG502RZ6R">
    <property type="taxonomic scope" value="Eukaryota"/>
</dbReference>
<feature type="transmembrane region" description="Helical" evidence="1">
    <location>
        <begin position="469"/>
        <end position="494"/>
    </location>
</feature>
<evidence type="ECO:0000313" key="3">
    <source>
        <dbReference type="Proteomes" id="UP000054032"/>
    </source>
</evidence>
<feature type="non-terminal residue" evidence="2">
    <location>
        <position position="1"/>
    </location>
</feature>
<keyword evidence="3" id="KW-1185">Reference proteome</keyword>
<protein>
    <submittedName>
        <fullName evidence="2">Uncharacterized protein</fullName>
    </submittedName>
</protein>
<dbReference type="Proteomes" id="UP000054032">
    <property type="component" value="Unassembled WGS sequence"/>
</dbReference>
<sequence length="573" mass="64404">LAAIAYKLDGENISDRGHKVQEAILLGPTLFPLAFTALAGRSLKKIALWRAQEGTTLGVLERILGSQSLVSTVSHAISLRSLNFLAIGLLILWALSPLGGQSALRLLYETSNSVFESRLVFSVDPDATSPLPAGGFNVDDFNRVNSMVSTALMTTDTLEWSQADIWNHPKIPRLEQLEQEERRNETTRSWYTINHQANHSYAALTGVNIVNLSKTGITNFTVPYEYMYFDCKFSPANNITTRFDAEHGHNVTEPNYHTQIEYLRELNAAGILQSEGGFNPANNYTIAPGEAVALTYYLFECSMRSVMVEANMLCESASCRVGRLRRINVPRSKRNGSFLPYDIVNNGMYTREFLQYFARLGGNTSQFLSNPVDAYIYGNTQYRPNNSVKNWVEYIGDSQRSTDMSHRMTRVMNTFWDSSRWPVAMTRNDPWGKKSINQTSDEPFKEMTMIKMEATVTHQNPIYRASGGWVGSLIICSSVLLLLGIFSLCLSIYITTPDIFDYVSSLTRDNPNVNVPHGGSSLDGAERARLLKRLPVQLGDVHAGEEIGYIALRSVTDRSDRERGKVRKYRMYH</sequence>
<accession>W6YU80</accession>
<gene>
    <name evidence="2" type="ORF">COCMIDRAFT_107120</name>
</gene>
<keyword evidence="1" id="KW-1133">Transmembrane helix</keyword>
<name>W6YU80_COCMI</name>
<proteinExistence type="predicted"/>
<dbReference type="RefSeq" id="XP_007692410.1">
    <property type="nucleotide sequence ID" value="XM_007694220.1"/>
</dbReference>
<dbReference type="KEGG" id="bor:COCMIDRAFT_107120"/>
<organism evidence="2 3">
    <name type="scientific">Bipolaris oryzae ATCC 44560</name>
    <dbReference type="NCBI Taxonomy" id="930090"/>
    <lineage>
        <taxon>Eukaryota</taxon>
        <taxon>Fungi</taxon>
        <taxon>Dikarya</taxon>
        <taxon>Ascomycota</taxon>
        <taxon>Pezizomycotina</taxon>
        <taxon>Dothideomycetes</taxon>
        <taxon>Pleosporomycetidae</taxon>
        <taxon>Pleosporales</taxon>
        <taxon>Pleosporineae</taxon>
        <taxon>Pleosporaceae</taxon>
        <taxon>Bipolaris</taxon>
    </lineage>
</organism>
<keyword evidence="1" id="KW-0812">Transmembrane</keyword>
<dbReference type="EMBL" id="KI964121">
    <property type="protein sequence ID" value="EUC41088.1"/>
    <property type="molecule type" value="Genomic_DNA"/>
</dbReference>
<reference evidence="2 3" key="1">
    <citation type="journal article" date="2013" name="PLoS Genet.">
        <title>Comparative genome structure, secondary metabolite, and effector coding capacity across Cochliobolus pathogens.</title>
        <authorList>
            <person name="Condon B.J."/>
            <person name="Leng Y."/>
            <person name="Wu D."/>
            <person name="Bushley K.E."/>
            <person name="Ohm R.A."/>
            <person name="Otillar R."/>
            <person name="Martin J."/>
            <person name="Schackwitz W."/>
            <person name="Grimwood J."/>
            <person name="MohdZainudin N."/>
            <person name="Xue C."/>
            <person name="Wang R."/>
            <person name="Manning V.A."/>
            <person name="Dhillon B."/>
            <person name="Tu Z.J."/>
            <person name="Steffenson B.J."/>
            <person name="Salamov A."/>
            <person name="Sun H."/>
            <person name="Lowry S."/>
            <person name="LaButti K."/>
            <person name="Han J."/>
            <person name="Copeland A."/>
            <person name="Lindquist E."/>
            <person name="Barry K."/>
            <person name="Schmutz J."/>
            <person name="Baker S.E."/>
            <person name="Ciuffetti L.M."/>
            <person name="Grigoriev I.V."/>
            <person name="Zhong S."/>
            <person name="Turgeon B.G."/>
        </authorList>
    </citation>
    <scope>NUCLEOTIDE SEQUENCE [LARGE SCALE GENOMIC DNA]</scope>
    <source>
        <strain evidence="2 3">ATCC 44560</strain>
    </source>
</reference>
<keyword evidence="1" id="KW-0472">Membrane</keyword>
<evidence type="ECO:0000256" key="1">
    <source>
        <dbReference type="SAM" id="Phobius"/>
    </source>
</evidence>
<evidence type="ECO:0000313" key="2">
    <source>
        <dbReference type="EMBL" id="EUC41088.1"/>
    </source>
</evidence>